<comment type="caution">
    <text evidence="1">The sequence shown here is derived from an EMBL/GenBank/DDBJ whole genome shotgun (WGS) entry which is preliminary data.</text>
</comment>
<name>A0A5A7QLB9_STRAF</name>
<gene>
    <name evidence="1" type="ORF">STAS_22604</name>
</gene>
<accession>A0A5A7QLB9</accession>
<evidence type="ECO:0000313" key="2">
    <source>
        <dbReference type="Proteomes" id="UP000325081"/>
    </source>
</evidence>
<feature type="non-terminal residue" evidence="1">
    <location>
        <position position="122"/>
    </location>
</feature>
<protein>
    <submittedName>
        <fullName evidence="1">Multifunctional CCA protein</fullName>
    </submittedName>
</protein>
<evidence type="ECO:0000313" key="1">
    <source>
        <dbReference type="EMBL" id="GER45642.1"/>
    </source>
</evidence>
<dbReference type="AlphaFoldDB" id="A0A5A7QLB9"/>
<keyword evidence="2" id="KW-1185">Reference proteome</keyword>
<sequence length="122" mass="13156">MSLGSALCTWSSTGLTEAGLPLAKQTYKETNPTSTQDICSLSLIWAKDPLLVSRASSNLRWPFLLGTLSPLLFCIAPEVLARMLKSSMVSGRLSPFVAPRGTRGNCSRIRSILLHYGEASGQ</sequence>
<proteinExistence type="predicted"/>
<dbReference type="EMBL" id="BKCP01007183">
    <property type="protein sequence ID" value="GER45642.1"/>
    <property type="molecule type" value="Genomic_DNA"/>
</dbReference>
<organism evidence="1 2">
    <name type="scientific">Striga asiatica</name>
    <name type="common">Asiatic witchweed</name>
    <name type="synonym">Buchnera asiatica</name>
    <dbReference type="NCBI Taxonomy" id="4170"/>
    <lineage>
        <taxon>Eukaryota</taxon>
        <taxon>Viridiplantae</taxon>
        <taxon>Streptophyta</taxon>
        <taxon>Embryophyta</taxon>
        <taxon>Tracheophyta</taxon>
        <taxon>Spermatophyta</taxon>
        <taxon>Magnoliopsida</taxon>
        <taxon>eudicotyledons</taxon>
        <taxon>Gunneridae</taxon>
        <taxon>Pentapetalae</taxon>
        <taxon>asterids</taxon>
        <taxon>lamiids</taxon>
        <taxon>Lamiales</taxon>
        <taxon>Orobanchaceae</taxon>
        <taxon>Buchnereae</taxon>
        <taxon>Striga</taxon>
    </lineage>
</organism>
<dbReference type="Proteomes" id="UP000325081">
    <property type="component" value="Unassembled WGS sequence"/>
</dbReference>
<reference evidence="2" key="1">
    <citation type="journal article" date="2019" name="Curr. Biol.">
        <title>Genome Sequence of Striga asiatica Provides Insight into the Evolution of Plant Parasitism.</title>
        <authorList>
            <person name="Yoshida S."/>
            <person name="Kim S."/>
            <person name="Wafula E.K."/>
            <person name="Tanskanen J."/>
            <person name="Kim Y.M."/>
            <person name="Honaas L."/>
            <person name="Yang Z."/>
            <person name="Spallek T."/>
            <person name="Conn C.E."/>
            <person name="Ichihashi Y."/>
            <person name="Cheong K."/>
            <person name="Cui S."/>
            <person name="Der J.P."/>
            <person name="Gundlach H."/>
            <person name="Jiao Y."/>
            <person name="Hori C."/>
            <person name="Ishida J.K."/>
            <person name="Kasahara H."/>
            <person name="Kiba T."/>
            <person name="Kim M.S."/>
            <person name="Koo N."/>
            <person name="Laohavisit A."/>
            <person name="Lee Y.H."/>
            <person name="Lumba S."/>
            <person name="McCourt P."/>
            <person name="Mortimer J.C."/>
            <person name="Mutuku J.M."/>
            <person name="Nomura T."/>
            <person name="Sasaki-Sekimoto Y."/>
            <person name="Seto Y."/>
            <person name="Wang Y."/>
            <person name="Wakatake T."/>
            <person name="Sakakibara H."/>
            <person name="Demura T."/>
            <person name="Yamaguchi S."/>
            <person name="Yoneyama K."/>
            <person name="Manabe R.I."/>
            <person name="Nelson D.C."/>
            <person name="Schulman A.H."/>
            <person name="Timko M.P."/>
            <person name="dePamphilis C.W."/>
            <person name="Choi D."/>
            <person name="Shirasu K."/>
        </authorList>
    </citation>
    <scope>NUCLEOTIDE SEQUENCE [LARGE SCALE GENOMIC DNA]</scope>
    <source>
        <strain evidence="2">cv. UVA1</strain>
    </source>
</reference>